<evidence type="ECO:0000256" key="6">
    <source>
        <dbReference type="ARBA" id="ARBA00012487"/>
    </source>
</evidence>
<evidence type="ECO:0000256" key="10">
    <source>
        <dbReference type="ARBA" id="ARBA00022695"/>
    </source>
</evidence>
<evidence type="ECO:0000256" key="9">
    <source>
        <dbReference type="ARBA" id="ARBA00022692"/>
    </source>
</evidence>
<keyword evidence="14 16" id="KW-0594">Phospholipid biosynthesis</keyword>
<evidence type="ECO:0000256" key="8">
    <source>
        <dbReference type="ARBA" id="ARBA00022679"/>
    </source>
</evidence>
<comment type="similarity">
    <text evidence="5 16 17">Belongs to the CDS family.</text>
</comment>
<dbReference type="Proteomes" id="UP001153620">
    <property type="component" value="Chromosome 3"/>
</dbReference>
<keyword evidence="19" id="KW-1185">Reference proteome</keyword>
<dbReference type="GO" id="GO:0005789">
    <property type="term" value="C:endoplasmic reticulum membrane"/>
    <property type="evidence" value="ECO:0007669"/>
    <property type="project" value="TreeGrafter"/>
</dbReference>
<evidence type="ECO:0000256" key="11">
    <source>
        <dbReference type="ARBA" id="ARBA00022989"/>
    </source>
</evidence>
<evidence type="ECO:0000256" key="16">
    <source>
        <dbReference type="PIRNR" id="PIRNR018269"/>
    </source>
</evidence>
<dbReference type="InterPro" id="IPR000374">
    <property type="entry name" value="PC_trans"/>
</dbReference>
<keyword evidence="15 16" id="KW-1208">Phospholipid metabolism</keyword>
<feature type="transmembrane region" description="Helical" evidence="16">
    <location>
        <begin position="216"/>
        <end position="233"/>
    </location>
</feature>
<evidence type="ECO:0000256" key="2">
    <source>
        <dbReference type="ARBA" id="ARBA00004141"/>
    </source>
</evidence>
<comment type="pathway">
    <text evidence="4">Lipid metabolism.</text>
</comment>
<dbReference type="OrthoDB" id="10260889at2759"/>
<dbReference type="PROSITE" id="PS01315">
    <property type="entry name" value="CDS"/>
    <property type="match status" value="1"/>
</dbReference>
<dbReference type="EC" id="2.7.7.41" evidence="6 16"/>
<dbReference type="AlphaFoldDB" id="A0A9N9S5L5"/>
<feature type="transmembrane region" description="Helical" evidence="16">
    <location>
        <begin position="87"/>
        <end position="106"/>
    </location>
</feature>
<dbReference type="PANTHER" id="PTHR13773:SF8">
    <property type="entry name" value="PHOSPHATIDATE CYTIDYLYLTRANSFERASE, PHOTORECEPTOR-SPECIFIC"/>
    <property type="match status" value="1"/>
</dbReference>
<dbReference type="PANTHER" id="PTHR13773">
    <property type="entry name" value="PHOSPHATIDATE CYTIDYLYLTRANSFERASE"/>
    <property type="match status" value="1"/>
</dbReference>
<dbReference type="GO" id="GO:0004605">
    <property type="term" value="F:phosphatidate cytidylyltransferase activity"/>
    <property type="evidence" value="ECO:0007669"/>
    <property type="project" value="UniProtKB-UniRule"/>
</dbReference>
<feature type="transmembrane region" description="Helical" evidence="16">
    <location>
        <begin position="350"/>
        <end position="372"/>
    </location>
</feature>
<feature type="transmembrane region" description="Helical" evidence="16">
    <location>
        <begin position="239"/>
        <end position="260"/>
    </location>
</feature>
<comment type="catalytic activity">
    <reaction evidence="1 16 17">
        <text>a 1,2-diacyl-sn-glycero-3-phosphate + CTP + H(+) = a CDP-1,2-diacyl-sn-glycerol + diphosphate</text>
        <dbReference type="Rhea" id="RHEA:16229"/>
        <dbReference type="ChEBI" id="CHEBI:15378"/>
        <dbReference type="ChEBI" id="CHEBI:33019"/>
        <dbReference type="ChEBI" id="CHEBI:37563"/>
        <dbReference type="ChEBI" id="CHEBI:58332"/>
        <dbReference type="ChEBI" id="CHEBI:58608"/>
        <dbReference type="EC" id="2.7.7.41"/>
    </reaction>
</comment>
<evidence type="ECO:0000256" key="5">
    <source>
        <dbReference type="ARBA" id="ARBA00010185"/>
    </source>
</evidence>
<evidence type="ECO:0000313" key="18">
    <source>
        <dbReference type="EMBL" id="CAG9809975.1"/>
    </source>
</evidence>
<evidence type="ECO:0000256" key="1">
    <source>
        <dbReference type="ARBA" id="ARBA00001698"/>
    </source>
</evidence>
<keyword evidence="9 16" id="KW-0812">Transmembrane</keyword>
<evidence type="ECO:0000256" key="15">
    <source>
        <dbReference type="ARBA" id="ARBA00023264"/>
    </source>
</evidence>
<keyword evidence="13 16" id="KW-0472">Membrane</keyword>
<feature type="transmembrane region" description="Helical" evidence="16">
    <location>
        <begin position="186"/>
        <end position="204"/>
    </location>
</feature>
<feature type="transmembrane region" description="Helical" evidence="16">
    <location>
        <begin position="146"/>
        <end position="166"/>
    </location>
</feature>
<evidence type="ECO:0000256" key="4">
    <source>
        <dbReference type="ARBA" id="ARBA00005189"/>
    </source>
</evidence>
<sequence>MSVDSKVSKYTNKNKNLLCESVNLRRKIIKNETFTNESDHMDSEYEDVLLEKKYIKELTEKHQEGTKKVPKFLSAALKGLPERWKNWVVRLVFAIIMISAFCVLIAGGPLALMGLVIAIQVKCFQEIMQVGFHVYRVDDIPWFRQLTWYLLCISNYFFYGEYLFDYVGQPLNRIESLQFLIKSHRFISYCLYLIGFTVFVMLLVKKYNTRQFHLFAWAHVAILITVMQSYLLIRNIFDGLIWFITPSLMIIMNDIMAYVFGFFFGRTPLIKLSPKKTWEGYLGGGIATVVFGSILSYFLLQYPYFTCPVDYSEDADRIVIIDCTPGYLYQTQEYIIIIGNFQSIFNIQPFVLHSFSLSIFSSVVGPFGGFFASGFKRAFKIKDFGDSIPGHGGIMDRFDCHVLMATFVYVYISSFIRDVSPQKILTQVYNLKLEEQLSFYYQLENFLASKNLLN</sequence>
<organism evidence="18 19">
    <name type="scientific">Chironomus riparius</name>
    <dbReference type="NCBI Taxonomy" id="315576"/>
    <lineage>
        <taxon>Eukaryota</taxon>
        <taxon>Metazoa</taxon>
        <taxon>Ecdysozoa</taxon>
        <taxon>Arthropoda</taxon>
        <taxon>Hexapoda</taxon>
        <taxon>Insecta</taxon>
        <taxon>Pterygota</taxon>
        <taxon>Neoptera</taxon>
        <taxon>Endopterygota</taxon>
        <taxon>Diptera</taxon>
        <taxon>Nematocera</taxon>
        <taxon>Chironomoidea</taxon>
        <taxon>Chironomidae</taxon>
        <taxon>Chironominae</taxon>
        <taxon>Chironomus</taxon>
    </lineage>
</organism>
<name>A0A9N9S5L5_9DIPT</name>
<keyword evidence="8 16" id="KW-0808">Transferase</keyword>
<dbReference type="PIRSF" id="PIRSF018269">
    <property type="entry name" value="PC_trans_euk"/>
    <property type="match status" value="1"/>
</dbReference>
<keyword evidence="11 16" id="KW-1133">Transmembrane helix</keyword>
<evidence type="ECO:0000256" key="17">
    <source>
        <dbReference type="RuleBase" id="RU003938"/>
    </source>
</evidence>
<dbReference type="GO" id="GO:0016024">
    <property type="term" value="P:CDP-diacylglycerol biosynthetic process"/>
    <property type="evidence" value="ECO:0007669"/>
    <property type="project" value="UniProtKB-UniRule"/>
</dbReference>
<reference evidence="18" key="1">
    <citation type="submission" date="2022-01" db="EMBL/GenBank/DDBJ databases">
        <authorList>
            <person name="King R."/>
        </authorList>
    </citation>
    <scope>NUCLEOTIDE SEQUENCE</scope>
</reference>
<accession>A0A9N9S5L5</accession>
<evidence type="ECO:0000256" key="12">
    <source>
        <dbReference type="ARBA" id="ARBA00023098"/>
    </source>
</evidence>
<evidence type="ECO:0000313" key="19">
    <source>
        <dbReference type="Proteomes" id="UP001153620"/>
    </source>
</evidence>
<reference evidence="18" key="2">
    <citation type="submission" date="2022-10" db="EMBL/GenBank/DDBJ databases">
        <authorList>
            <consortium name="ENA_rothamsted_submissions"/>
            <consortium name="culmorum"/>
            <person name="King R."/>
        </authorList>
    </citation>
    <scope>NUCLEOTIDE SEQUENCE</scope>
</reference>
<protein>
    <recommendedName>
        <fullName evidence="6 16">Phosphatidate cytidylyltransferase</fullName>
        <ecNumber evidence="6 16">2.7.7.41</ecNumber>
    </recommendedName>
</protein>
<proteinExistence type="inferred from homology"/>
<gene>
    <name evidence="18" type="ORF">CHIRRI_LOCUS12792</name>
</gene>
<evidence type="ECO:0000256" key="14">
    <source>
        <dbReference type="ARBA" id="ARBA00023209"/>
    </source>
</evidence>
<comment type="subcellular location">
    <subcellularLocation>
        <location evidence="2">Membrane</location>
        <topology evidence="2">Multi-pass membrane protein</topology>
    </subcellularLocation>
</comment>
<dbReference type="Pfam" id="PF01148">
    <property type="entry name" value="CTP_transf_1"/>
    <property type="match status" value="1"/>
</dbReference>
<comment type="pathway">
    <text evidence="3 16 17">Phospholipid metabolism; CDP-diacylglycerol biosynthesis; CDP-diacylglycerol from sn-glycerol 3-phosphate: step 3/3.</text>
</comment>
<evidence type="ECO:0000256" key="13">
    <source>
        <dbReference type="ARBA" id="ARBA00023136"/>
    </source>
</evidence>
<keyword evidence="7 16" id="KW-0444">Lipid biosynthesis</keyword>
<keyword evidence="10 16" id="KW-0548">Nucleotidyltransferase</keyword>
<evidence type="ECO:0000256" key="3">
    <source>
        <dbReference type="ARBA" id="ARBA00005119"/>
    </source>
</evidence>
<evidence type="ECO:0000256" key="7">
    <source>
        <dbReference type="ARBA" id="ARBA00022516"/>
    </source>
</evidence>
<feature type="transmembrane region" description="Helical" evidence="16">
    <location>
        <begin position="281"/>
        <end position="300"/>
    </location>
</feature>
<keyword evidence="12 16" id="KW-0443">Lipid metabolism</keyword>
<dbReference type="InterPro" id="IPR016720">
    <property type="entry name" value="PC_Trfase_euk"/>
</dbReference>
<dbReference type="EMBL" id="OU895879">
    <property type="protein sequence ID" value="CAG9809975.1"/>
    <property type="molecule type" value="Genomic_DNA"/>
</dbReference>